<keyword evidence="1" id="KW-0808">Transferase</keyword>
<dbReference type="InterPro" id="IPR029063">
    <property type="entry name" value="SAM-dependent_MTases_sf"/>
</dbReference>
<gene>
    <name evidence="1" type="ORF">SAMN05444158_1390</name>
</gene>
<sequence>MAYDKLFQYYEHEQFLPTFGNFESASKLERYALARRTVFVEKLMLPLQIFNRANVLEFGPDSGENALVFALWGANLTLAEPNLRAHGQIRNYFERFGLNDRLLRLRDDDIEGFSGEEKYDVIDAEGFIYTVQPTSLWLRVFSEKLKPGGYAIVSYYETHGTFIELVLKAIHSACKSLTGLAPEPAAQKLYETKWNSIPHTRAFSSWVRDVLENPFVRLRYFLDAPTLCRMADDHGFDLHSSWPLYRDALDIYWHKKELSAADLLKRDTGHLKRSPISFLAGQKIYLVGDADEVEAITGLVHKLVSDVDSLIEDPFGDRLPVFLSGLKALRQAVSRAAILVDDNAAMNNFETLIAALEDIFGAVQNRDIDGIVRITNSSPSFISAWGMPTHFLVLRRRFDTSPEA</sequence>
<keyword evidence="2" id="KW-1185">Reference proteome</keyword>
<protein>
    <submittedName>
        <fullName evidence="1">Methyltransferase domain-containing protein</fullName>
    </submittedName>
</protein>
<dbReference type="RefSeq" id="WP_146686715.1">
    <property type="nucleotide sequence ID" value="NZ_LT629750.1"/>
</dbReference>
<organism evidence="1 2">
    <name type="scientific">Bradyrhizobium canariense</name>
    <dbReference type="NCBI Taxonomy" id="255045"/>
    <lineage>
        <taxon>Bacteria</taxon>
        <taxon>Pseudomonadati</taxon>
        <taxon>Pseudomonadota</taxon>
        <taxon>Alphaproteobacteria</taxon>
        <taxon>Hyphomicrobiales</taxon>
        <taxon>Nitrobacteraceae</taxon>
        <taxon>Bradyrhizobium</taxon>
    </lineage>
</organism>
<accession>A0A1H1QFJ7</accession>
<dbReference type="Gene3D" id="3.40.50.150">
    <property type="entry name" value="Vaccinia Virus protein VP39"/>
    <property type="match status" value="1"/>
</dbReference>
<keyword evidence="1" id="KW-0489">Methyltransferase</keyword>
<dbReference type="GO" id="GO:0032259">
    <property type="term" value="P:methylation"/>
    <property type="evidence" value="ECO:0007669"/>
    <property type="project" value="UniProtKB-KW"/>
</dbReference>
<dbReference type="AlphaFoldDB" id="A0A1H1QFJ7"/>
<reference evidence="2" key="1">
    <citation type="submission" date="2016-10" db="EMBL/GenBank/DDBJ databases">
        <authorList>
            <person name="Varghese N."/>
            <person name="Submissions S."/>
        </authorList>
    </citation>
    <scope>NUCLEOTIDE SEQUENCE [LARGE SCALE GENOMIC DNA]</scope>
    <source>
        <strain evidence="2">GAS369</strain>
    </source>
</reference>
<evidence type="ECO:0000313" key="2">
    <source>
        <dbReference type="Proteomes" id="UP000243904"/>
    </source>
</evidence>
<dbReference type="Proteomes" id="UP000243904">
    <property type="component" value="Chromosome I"/>
</dbReference>
<evidence type="ECO:0000313" key="1">
    <source>
        <dbReference type="EMBL" id="SDS22205.1"/>
    </source>
</evidence>
<proteinExistence type="predicted"/>
<name>A0A1H1QFJ7_9BRAD</name>
<dbReference type="EMBL" id="LT629750">
    <property type="protein sequence ID" value="SDS22205.1"/>
    <property type="molecule type" value="Genomic_DNA"/>
</dbReference>
<dbReference type="GO" id="GO:0008168">
    <property type="term" value="F:methyltransferase activity"/>
    <property type="evidence" value="ECO:0007669"/>
    <property type="project" value="UniProtKB-KW"/>
</dbReference>
<dbReference type="SUPFAM" id="SSF53335">
    <property type="entry name" value="S-adenosyl-L-methionine-dependent methyltransferases"/>
    <property type="match status" value="1"/>
</dbReference>
<dbReference type="Pfam" id="PF13489">
    <property type="entry name" value="Methyltransf_23"/>
    <property type="match status" value="1"/>
</dbReference>